<dbReference type="OrthoDB" id="7168509at2"/>
<dbReference type="Pfam" id="PF03572">
    <property type="entry name" value="Peptidase_S41"/>
    <property type="match status" value="1"/>
</dbReference>
<dbReference type="InterPro" id="IPR041613">
    <property type="entry name" value="Pept_S41_N"/>
</dbReference>
<gene>
    <name evidence="2" type="ORF">FNW17_15050</name>
</gene>
<dbReference type="Proteomes" id="UP000318585">
    <property type="component" value="Unassembled WGS sequence"/>
</dbReference>
<dbReference type="EMBL" id="VJZR01000019">
    <property type="protein sequence ID" value="TRX16106.1"/>
    <property type="molecule type" value="Genomic_DNA"/>
</dbReference>
<organism evidence="2 3">
    <name type="scientific">Flavobacterium franklandianum</name>
    <dbReference type="NCBI Taxonomy" id="2594430"/>
    <lineage>
        <taxon>Bacteria</taxon>
        <taxon>Pseudomonadati</taxon>
        <taxon>Bacteroidota</taxon>
        <taxon>Flavobacteriia</taxon>
        <taxon>Flavobacteriales</taxon>
        <taxon>Flavobacteriaceae</taxon>
        <taxon>Flavobacterium</taxon>
    </lineage>
</organism>
<dbReference type="Pfam" id="PF18294">
    <property type="entry name" value="Pept_S41_N"/>
    <property type="match status" value="1"/>
</dbReference>
<dbReference type="RefSeq" id="WP_143391602.1">
    <property type="nucleotide sequence ID" value="NZ_VJZQ01000027.1"/>
</dbReference>
<dbReference type="Gene3D" id="3.90.226.10">
    <property type="entry name" value="2-enoyl-CoA Hydratase, Chain A, domain 1"/>
    <property type="match status" value="1"/>
</dbReference>
<dbReference type="GO" id="GO:0006508">
    <property type="term" value="P:proteolysis"/>
    <property type="evidence" value="ECO:0007669"/>
    <property type="project" value="InterPro"/>
</dbReference>
<dbReference type="SMART" id="SM00245">
    <property type="entry name" value="TSPc"/>
    <property type="match status" value="1"/>
</dbReference>
<dbReference type="GO" id="GO:0030288">
    <property type="term" value="C:outer membrane-bounded periplasmic space"/>
    <property type="evidence" value="ECO:0007669"/>
    <property type="project" value="TreeGrafter"/>
</dbReference>
<feature type="domain" description="Tail specific protease" evidence="1">
    <location>
        <begin position="197"/>
        <end position="419"/>
    </location>
</feature>
<dbReference type="Gene3D" id="3.30.750.170">
    <property type="match status" value="1"/>
</dbReference>
<dbReference type="GO" id="GO:0007165">
    <property type="term" value="P:signal transduction"/>
    <property type="evidence" value="ECO:0007669"/>
    <property type="project" value="TreeGrafter"/>
</dbReference>
<comment type="caution">
    <text evidence="2">The sequence shown here is derived from an EMBL/GenBank/DDBJ whole genome shotgun (WGS) entry which is preliminary data.</text>
</comment>
<evidence type="ECO:0000313" key="3">
    <source>
        <dbReference type="Proteomes" id="UP000318585"/>
    </source>
</evidence>
<dbReference type="InterPro" id="IPR036034">
    <property type="entry name" value="PDZ_sf"/>
</dbReference>
<dbReference type="PROSITE" id="PS51257">
    <property type="entry name" value="PROKAR_LIPOPROTEIN"/>
    <property type="match status" value="1"/>
</dbReference>
<proteinExistence type="predicted"/>
<dbReference type="InterPro" id="IPR005151">
    <property type="entry name" value="Tail-specific_protease"/>
</dbReference>
<name>A0A553C6L7_9FLAO</name>
<dbReference type="CDD" id="cd07561">
    <property type="entry name" value="Peptidase_S41_CPP_like"/>
    <property type="match status" value="1"/>
</dbReference>
<dbReference type="SUPFAM" id="SSF52096">
    <property type="entry name" value="ClpP/crotonase"/>
    <property type="match status" value="1"/>
</dbReference>
<evidence type="ECO:0000259" key="1">
    <source>
        <dbReference type="SMART" id="SM00245"/>
    </source>
</evidence>
<dbReference type="PANTHER" id="PTHR32060">
    <property type="entry name" value="TAIL-SPECIFIC PROTEASE"/>
    <property type="match status" value="1"/>
</dbReference>
<dbReference type="GO" id="GO:0008236">
    <property type="term" value="F:serine-type peptidase activity"/>
    <property type="evidence" value="ECO:0007669"/>
    <property type="project" value="InterPro"/>
</dbReference>
<keyword evidence="3" id="KW-1185">Reference proteome</keyword>
<dbReference type="PANTHER" id="PTHR32060:SF30">
    <property type="entry name" value="CARBOXY-TERMINAL PROCESSING PROTEASE CTPA"/>
    <property type="match status" value="1"/>
</dbReference>
<evidence type="ECO:0000313" key="2">
    <source>
        <dbReference type="EMBL" id="TRX16106.1"/>
    </source>
</evidence>
<sequence length="488" mass="54118">MRTTFKYIIVFILSSFIFQSCQDEDDFANLDINDFIWKGLNVYYLWQADVPNLSDNKFANQRELYSFLNGYSKPESLFESLLYKPESLYPASEAVDRFSWIVDDYLELEGQLQGTTNNNGVEFGLSRKFSGSSEIFGWVRYIIPNSDASTKNIKRGEIFYGVNGTQLTIDNYQSLLFGSNNDYTLNMADINGGTVTPNGKTVALTKSVLDENPILVNKVIVSGSHKIGYLMYNAFYANYDSQLNTAFGTLKSQGITDLVLDLRYNGGGSIQTATRLASMITGAFTGQVFSKEQWNTKIESYFASNDPESLKNLFTDKIGTAPINSVNMTKIYILTSTSTASASELVINGLKPYITVVQIGDITTGKNVGSVTLYDSPTFGKENRNPNHRYAMQPLVLKIVNGAGFGDYQTGLVPTYQLKETLSTLDVLGSTTEPLLKLAIGKITGTAKMKQSDPGIQFDYFKDSKSANSLQNQMYLEKAPEGLLKALE</sequence>
<dbReference type="AlphaFoldDB" id="A0A553C6L7"/>
<accession>A0A553C6L7</accession>
<dbReference type="InterPro" id="IPR029045">
    <property type="entry name" value="ClpP/crotonase-like_dom_sf"/>
</dbReference>
<protein>
    <submittedName>
        <fullName evidence="2">Peptidase S41</fullName>
    </submittedName>
</protein>
<reference evidence="2 3" key="1">
    <citation type="submission" date="2019-07" db="EMBL/GenBank/DDBJ databases">
        <title>Novel species of Flavobacterium.</title>
        <authorList>
            <person name="Liu Q."/>
            <person name="Xin Y.-H."/>
        </authorList>
    </citation>
    <scope>NUCLEOTIDE SEQUENCE [LARGE SCALE GENOMIC DNA]</scope>
    <source>
        <strain evidence="2 3">LB3P56</strain>
    </source>
</reference>
<dbReference type="Gene3D" id="2.30.42.10">
    <property type="match status" value="1"/>
</dbReference>
<dbReference type="GO" id="GO:0004175">
    <property type="term" value="F:endopeptidase activity"/>
    <property type="evidence" value="ECO:0007669"/>
    <property type="project" value="TreeGrafter"/>
</dbReference>